<dbReference type="PANTHER" id="PTHR47178">
    <property type="entry name" value="MONOOXYGENASE, FAD-BINDING"/>
    <property type="match status" value="1"/>
</dbReference>
<dbReference type="EMBL" id="JAGPXD010000002">
    <property type="protein sequence ID" value="KAH7367104.1"/>
    <property type="molecule type" value="Genomic_DNA"/>
</dbReference>
<dbReference type="AlphaFoldDB" id="A0A8K0TPE6"/>
<keyword evidence="8" id="KW-1185">Reference proteome</keyword>
<dbReference type="InterPro" id="IPR002938">
    <property type="entry name" value="FAD-bd"/>
</dbReference>
<dbReference type="Pfam" id="PF01494">
    <property type="entry name" value="FAD_binding_3"/>
    <property type="match status" value="2"/>
</dbReference>
<evidence type="ECO:0000313" key="8">
    <source>
        <dbReference type="Proteomes" id="UP000813385"/>
    </source>
</evidence>
<dbReference type="Proteomes" id="UP000813385">
    <property type="component" value="Unassembled WGS sequence"/>
</dbReference>
<name>A0A8K0TPE6_9PEZI</name>
<dbReference type="PANTHER" id="PTHR47178:SF1">
    <property type="entry name" value="FAD-BINDING DOMAIN-CONTAINING PROTEIN-RELATED"/>
    <property type="match status" value="1"/>
</dbReference>
<sequence length="442" mass="48521">MPESEPAPLKPVLIIGAGISGLLLAQHLRTAHIPFRLFDRDADFTTRGVGWGLTLHWSLPALRDLLPEPLVRRIPSTYVDRRAVEAGDATTFPLHDLSTGALVAATPRATEATRIRVTREKLRRLLAEDIDVEWGKAFSWLRETPEGEVTALFEDGTESVGSLIVACDGGHSRVRRALFPDRHENFRVPVRVVGFRARYTPEAMAPIKQLDPFFLQATSSKNDTYMYFSVLNAPGNDSHGTDAASPASHTGDREASAAAPAGEYACQVVISWPYRDSFGWGGQPGPLDFPSTPEGTIDLIKSFAETWAEPFKSIAQGVSESSEVKQLELTDYVPAEGLRTSGRAVLMGDAFHAMTMYRGEGANHAIVDVLEFAQKVTPRLVAGGDGLREALDDYEDGVVKRSRPAVLAARRACLDAHDWPRVNPQSPLLSRREMFMKYEEGA</sequence>
<evidence type="ECO:0000256" key="1">
    <source>
        <dbReference type="ARBA" id="ARBA00001974"/>
    </source>
</evidence>
<evidence type="ECO:0000256" key="5">
    <source>
        <dbReference type="ARBA" id="ARBA00023033"/>
    </source>
</evidence>
<organism evidence="7 8">
    <name type="scientific">Plectosphaerella cucumerina</name>
    <dbReference type="NCBI Taxonomy" id="40658"/>
    <lineage>
        <taxon>Eukaryota</taxon>
        <taxon>Fungi</taxon>
        <taxon>Dikarya</taxon>
        <taxon>Ascomycota</taxon>
        <taxon>Pezizomycotina</taxon>
        <taxon>Sordariomycetes</taxon>
        <taxon>Hypocreomycetidae</taxon>
        <taxon>Glomerellales</taxon>
        <taxon>Plectosphaerellaceae</taxon>
        <taxon>Plectosphaerella</taxon>
    </lineage>
</organism>
<comment type="cofactor">
    <cofactor evidence="1">
        <name>FAD</name>
        <dbReference type="ChEBI" id="CHEBI:57692"/>
    </cofactor>
</comment>
<feature type="domain" description="FAD-binding" evidence="6">
    <location>
        <begin position="11"/>
        <end position="197"/>
    </location>
</feature>
<dbReference type="OrthoDB" id="47494at2759"/>
<dbReference type="GO" id="GO:0071949">
    <property type="term" value="F:FAD binding"/>
    <property type="evidence" value="ECO:0007669"/>
    <property type="project" value="InterPro"/>
</dbReference>
<dbReference type="GO" id="GO:0004497">
    <property type="term" value="F:monooxygenase activity"/>
    <property type="evidence" value="ECO:0007669"/>
    <property type="project" value="UniProtKB-KW"/>
</dbReference>
<proteinExistence type="predicted"/>
<feature type="domain" description="FAD-binding" evidence="6">
    <location>
        <begin position="322"/>
        <end position="397"/>
    </location>
</feature>
<evidence type="ECO:0000256" key="3">
    <source>
        <dbReference type="ARBA" id="ARBA00022827"/>
    </source>
</evidence>
<dbReference type="SUPFAM" id="SSF51905">
    <property type="entry name" value="FAD/NAD(P)-binding domain"/>
    <property type="match status" value="1"/>
</dbReference>
<evidence type="ECO:0000256" key="4">
    <source>
        <dbReference type="ARBA" id="ARBA00023002"/>
    </source>
</evidence>
<keyword evidence="2" id="KW-0285">Flavoprotein</keyword>
<reference evidence="7" key="1">
    <citation type="journal article" date="2021" name="Nat. Commun.">
        <title>Genetic determinants of endophytism in the Arabidopsis root mycobiome.</title>
        <authorList>
            <person name="Mesny F."/>
            <person name="Miyauchi S."/>
            <person name="Thiergart T."/>
            <person name="Pickel B."/>
            <person name="Atanasova L."/>
            <person name="Karlsson M."/>
            <person name="Huettel B."/>
            <person name="Barry K.W."/>
            <person name="Haridas S."/>
            <person name="Chen C."/>
            <person name="Bauer D."/>
            <person name="Andreopoulos W."/>
            <person name="Pangilinan J."/>
            <person name="LaButti K."/>
            <person name="Riley R."/>
            <person name="Lipzen A."/>
            <person name="Clum A."/>
            <person name="Drula E."/>
            <person name="Henrissat B."/>
            <person name="Kohler A."/>
            <person name="Grigoriev I.V."/>
            <person name="Martin F.M."/>
            <person name="Hacquard S."/>
        </authorList>
    </citation>
    <scope>NUCLEOTIDE SEQUENCE</scope>
    <source>
        <strain evidence="7">MPI-CAGE-AT-0016</strain>
    </source>
</reference>
<keyword evidence="3" id="KW-0274">FAD</keyword>
<comment type="caution">
    <text evidence="7">The sequence shown here is derived from an EMBL/GenBank/DDBJ whole genome shotgun (WGS) entry which is preliminary data.</text>
</comment>
<dbReference type="PRINTS" id="PR00420">
    <property type="entry name" value="RNGMNOXGNASE"/>
</dbReference>
<keyword evidence="5" id="KW-0503">Monooxygenase</keyword>
<dbReference type="Gene3D" id="3.50.50.60">
    <property type="entry name" value="FAD/NAD(P)-binding domain"/>
    <property type="match status" value="1"/>
</dbReference>
<keyword evidence="4" id="KW-0560">Oxidoreductase</keyword>
<gene>
    <name evidence="7" type="ORF">B0T11DRAFT_309691</name>
</gene>
<evidence type="ECO:0000256" key="2">
    <source>
        <dbReference type="ARBA" id="ARBA00022630"/>
    </source>
</evidence>
<protein>
    <submittedName>
        <fullName evidence="7">FAD binding domain-containing protein</fullName>
    </submittedName>
</protein>
<accession>A0A8K0TPE6</accession>
<evidence type="ECO:0000313" key="7">
    <source>
        <dbReference type="EMBL" id="KAH7367104.1"/>
    </source>
</evidence>
<dbReference type="InterPro" id="IPR036188">
    <property type="entry name" value="FAD/NAD-bd_sf"/>
</dbReference>
<evidence type="ECO:0000259" key="6">
    <source>
        <dbReference type="Pfam" id="PF01494"/>
    </source>
</evidence>